<reference evidence="2" key="1">
    <citation type="submission" date="2015-03" db="EMBL/GenBank/DDBJ databases">
        <title>Pseudomonas frederiksbergensis hydrocarbon degrader.</title>
        <authorList>
            <person name="Brown L.M."/>
            <person name="Ruiz O.N."/>
            <person name="Mueller S."/>
            <person name="Gunasekera T.S."/>
        </authorList>
    </citation>
    <scope>NUCLEOTIDE SEQUENCE [LARGE SCALE GENOMIC DNA]</scope>
    <source>
        <strain evidence="2">SI8</strain>
    </source>
</reference>
<dbReference type="EMBL" id="JQGJ01000007">
    <property type="protein sequence ID" value="KHK64255.1"/>
    <property type="molecule type" value="Genomic_DNA"/>
</dbReference>
<evidence type="ECO:0000313" key="2">
    <source>
        <dbReference type="Proteomes" id="UP000030949"/>
    </source>
</evidence>
<dbReference type="Proteomes" id="UP000030949">
    <property type="component" value="Unassembled WGS sequence"/>
</dbReference>
<evidence type="ECO:0000313" key="1">
    <source>
        <dbReference type="EMBL" id="KHK64255.1"/>
    </source>
</evidence>
<sequence>MTTFITTGLVEQLSEVATAVETVPQRHGRRGSRVTKLASRKNRSVVVCATPLEAAFWLKRQRGADVNRYVAHPFTLKFTGINYYLVSFSDGSQRLVEVKPAIALSTRAGVQAIQKPRKSNPEIYADNQREI</sequence>
<organism evidence="1 2">
    <name type="scientific">Pseudomonas frederiksbergensis</name>
    <dbReference type="NCBI Taxonomy" id="104087"/>
    <lineage>
        <taxon>Bacteria</taxon>
        <taxon>Pseudomonadati</taxon>
        <taxon>Pseudomonadota</taxon>
        <taxon>Gammaproteobacteria</taxon>
        <taxon>Pseudomonadales</taxon>
        <taxon>Pseudomonadaceae</taxon>
        <taxon>Pseudomonas</taxon>
    </lineage>
</organism>
<dbReference type="AlphaFoldDB" id="A0A0B1Z0W8"/>
<gene>
    <name evidence="1" type="ORF">JZ00_13620</name>
</gene>
<accession>A0A0B1Z0W8</accession>
<dbReference type="RefSeq" id="WP_039591821.1">
    <property type="nucleotide sequence ID" value="NZ_JQGJ02000007.1"/>
</dbReference>
<proteinExistence type="predicted"/>
<comment type="caution">
    <text evidence="1">The sequence shown here is derived from an EMBL/GenBank/DDBJ whole genome shotgun (WGS) entry which is preliminary data.</text>
</comment>
<protein>
    <submittedName>
        <fullName evidence="1">Uncharacterized protein</fullName>
    </submittedName>
</protein>
<name>A0A0B1Z0W8_9PSED</name>